<dbReference type="AlphaFoldDB" id="A0A844ZJ96"/>
<protein>
    <submittedName>
        <fullName evidence="2">Recombination protein F</fullName>
    </submittedName>
</protein>
<keyword evidence="1" id="KW-0812">Transmembrane</keyword>
<organism evidence="2 3">
    <name type="scientific">Parapontixanthobacter aurantiacus</name>
    <dbReference type="NCBI Taxonomy" id="1463599"/>
    <lineage>
        <taxon>Bacteria</taxon>
        <taxon>Pseudomonadati</taxon>
        <taxon>Pseudomonadota</taxon>
        <taxon>Alphaproteobacteria</taxon>
        <taxon>Sphingomonadales</taxon>
        <taxon>Erythrobacteraceae</taxon>
        <taxon>Parapontixanthobacter</taxon>
    </lineage>
</organism>
<evidence type="ECO:0000313" key="2">
    <source>
        <dbReference type="EMBL" id="MXO85769.1"/>
    </source>
</evidence>
<keyword evidence="3" id="KW-1185">Reference proteome</keyword>
<keyword evidence="1" id="KW-1133">Transmembrane helix</keyword>
<evidence type="ECO:0000313" key="3">
    <source>
        <dbReference type="Proteomes" id="UP000433104"/>
    </source>
</evidence>
<feature type="transmembrane region" description="Helical" evidence="1">
    <location>
        <begin position="12"/>
        <end position="33"/>
    </location>
</feature>
<evidence type="ECO:0000256" key="1">
    <source>
        <dbReference type="SAM" id="Phobius"/>
    </source>
</evidence>
<keyword evidence="1" id="KW-0472">Membrane</keyword>
<comment type="caution">
    <text evidence="2">The sequence shown here is derived from an EMBL/GenBank/DDBJ whole genome shotgun (WGS) entry which is preliminary data.</text>
</comment>
<gene>
    <name evidence="2" type="ORF">GRI38_06955</name>
</gene>
<name>A0A844ZJ96_9SPHN</name>
<accession>A0A844ZJ96</accession>
<dbReference type="EMBL" id="WTYW01000001">
    <property type="protein sequence ID" value="MXO85769.1"/>
    <property type="molecule type" value="Genomic_DNA"/>
</dbReference>
<dbReference type="RefSeq" id="WP_160682133.1">
    <property type="nucleotide sequence ID" value="NZ_WTYW01000001.1"/>
</dbReference>
<reference evidence="2 3" key="1">
    <citation type="submission" date="2019-12" db="EMBL/GenBank/DDBJ databases">
        <title>Genomic-based taxomic classification of the family Erythrobacteraceae.</title>
        <authorList>
            <person name="Xu L."/>
        </authorList>
    </citation>
    <scope>NUCLEOTIDE SEQUENCE [LARGE SCALE GENOMIC DNA]</scope>
    <source>
        <strain evidence="2 3">MCCC 1A09962</strain>
    </source>
</reference>
<proteinExistence type="predicted"/>
<dbReference type="Proteomes" id="UP000433104">
    <property type="component" value="Unassembled WGS sequence"/>
</dbReference>
<sequence>MFSFNDYSSKLVAAVSSLAISALFFAVAIAPAVPNAAGSGMLA</sequence>